<keyword evidence="6" id="KW-0406">Ion transport</keyword>
<name>A0AAV9ETZ7_ACOCL</name>
<accession>A0AAV9ETZ7</accession>
<keyword evidence="16" id="KW-1185">Reference proteome</keyword>
<comment type="subcellular location">
    <subcellularLocation>
        <location evidence="1">Membrane</location>
        <topology evidence="1">Multi-pass membrane protein</topology>
    </subcellularLocation>
</comment>
<keyword evidence="11" id="KW-0407">Ion channel</keyword>
<evidence type="ECO:0000256" key="2">
    <source>
        <dbReference type="ARBA" id="ARBA00011095"/>
    </source>
</evidence>
<evidence type="ECO:0000256" key="13">
    <source>
        <dbReference type="SAM" id="Phobius"/>
    </source>
</evidence>
<evidence type="ECO:0000256" key="3">
    <source>
        <dbReference type="ARBA" id="ARBA00022448"/>
    </source>
</evidence>
<evidence type="ECO:0000259" key="14">
    <source>
        <dbReference type="SMART" id="SM00079"/>
    </source>
</evidence>
<dbReference type="InterPro" id="IPR028082">
    <property type="entry name" value="Peripla_BP_I"/>
</dbReference>
<dbReference type="GO" id="GO:0015276">
    <property type="term" value="F:ligand-gated monoatomic ion channel activity"/>
    <property type="evidence" value="ECO:0007669"/>
    <property type="project" value="InterPro"/>
</dbReference>
<dbReference type="SUPFAM" id="SSF53822">
    <property type="entry name" value="Periplasmic binding protein-like I"/>
    <property type="match status" value="1"/>
</dbReference>
<dbReference type="Pfam" id="PF01094">
    <property type="entry name" value="ANF_receptor"/>
    <property type="match status" value="1"/>
</dbReference>
<comment type="caution">
    <text evidence="15">The sequence shown here is derived from an EMBL/GenBank/DDBJ whole genome shotgun (WGS) entry which is preliminary data.</text>
</comment>
<dbReference type="FunFam" id="3.40.190.10:FF:000103">
    <property type="entry name" value="Glutamate receptor"/>
    <property type="match status" value="1"/>
</dbReference>
<keyword evidence="10" id="KW-1071">Ligand-gated ion channel</keyword>
<evidence type="ECO:0000256" key="11">
    <source>
        <dbReference type="ARBA" id="ARBA00023303"/>
    </source>
</evidence>
<dbReference type="PANTHER" id="PTHR34836:SF1">
    <property type="entry name" value="OS09G0428600 PROTEIN"/>
    <property type="match status" value="1"/>
</dbReference>
<dbReference type="InterPro" id="IPR001828">
    <property type="entry name" value="ANF_lig-bd_rcpt"/>
</dbReference>
<dbReference type="InterPro" id="IPR015683">
    <property type="entry name" value="Ionotropic_Glu_rcpt"/>
</dbReference>
<evidence type="ECO:0000256" key="10">
    <source>
        <dbReference type="ARBA" id="ARBA00023286"/>
    </source>
</evidence>
<evidence type="ECO:0000256" key="12">
    <source>
        <dbReference type="ARBA" id="ARBA00049638"/>
    </source>
</evidence>
<dbReference type="FunFam" id="3.40.50.2300:FF:000188">
    <property type="entry name" value="Glutamate receptor"/>
    <property type="match status" value="1"/>
</dbReference>
<dbReference type="Proteomes" id="UP001180020">
    <property type="component" value="Unassembled WGS sequence"/>
</dbReference>
<comment type="subunit">
    <text evidence="2">May form heteromers.</text>
</comment>
<evidence type="ECO:0000256" key="7">
    <source>
        <dbReference type="ARBA" id="ARBA00023136"/>
    </source>
</evidence>
<keyword evidence="7 13" id="KW-0472">Membrane</keyword>
<dbReference type="Pfam" id="PF00497">
    <property type="entry name" value="SBP_bac_3"/>
    <property type="match status" value="1"/>
</dbReference>
<dbReference type="Gene3D" id="3.40.190.10">
    <property type="entry name" value="Periplasmic binding protein-like II"/>
    <property type="match status" value="1"/>
</dbReference>
<reference evidence="15" key="2">
    <citation type="submission" date="2023-06" db="EMBL/GenBank/DDBJ databases">
        <authorList>
            <person name="Ma L."/>
            <person name="Liu K.-W."/>
            <person name="Li Z."/>
            <person name="Hsiao Y.-Y."/>
            <person name="Qi Y."/>
            <person name="Fu T."/>
            <person name="Tang G."/>
            <person name="Zhang D."/>
            <person name="Sun W.-H."/>
            <person name="Liu D.-K."/>
            <person name="Li Y."/>
            <person name="Chen G.-Z."/>
            <person name="Liu X.-D."/>
            <person name="Liao X.-Y."/>
            <person name="Jiang Y.-T."/>
            <person name="Yu X."/>
            <person name="Hao Y."/>
            <person name="Huang J."/>
            <person name="Zhao X.-W."/>
            <person name="Ke S."/>
            <person name="Chen Y.-Y."/>
            <person name="Wu W.-L."/>
            <person name="Hsu J.-L."/>
            <person name="Lin Y.-F."/>
            <person name="Huang M.-D."/>
            <person name="Li C.-Y."/>
            <person name="Huang L."/>
            <person name="Wang Z.-W."/>
            <person name="Zhao X."/>
            <person name="Zhong W.-Y."/>
            <person name="Peng D.-H."/>
            <person name="Ahmad S."/>
            <person name="Lan S."/>
            <person name="Zhang J.-S."/>
            <person name="Tsai W.-C."/>
            <person name="Van De Peer Y."/>
            <person name="Liu Z.-J."/>
        </authorList>
    </citation>
    <scope>NUCLEOTIDE SEQUENCE</scope>
    <source>
        <strain evidence="15">CP</strain>
        <tissue evidence="15">Leaves</tissue>
    </source>
</reference>
<dbReference type="InterPro" id="IPR001320">
    <property type="entry name" value="Iontro_rcpt_C"/>
</dbReference>
<dbReference type="InterPro" id="IPR001638">
    <property type="entry name" value="Solute-binding_3/MltF_N"/>
</dbReference>
<keyword evidence="9" id="KW-0325">Glycoprotein</keyword>
<evidence type="ECO:0000256" key="8">
    <source>
        <dbReference type="ARBA" id="ARBA00023170"/>
    </source>
</evidence>
<dbReference type="AlphaFoldDB" id="A0AAV9ETZ7"/>
<keyword evidence="3" id="KW-0813">Transport</keyword>
<proteinExistence type="predicted"/>
<evidence type="ECO:0000256" key="4">
    <source>
        <dbReference type="ARBA" id="ARBA00022692"/>
    </source>
</evidence>
<dbReference type="EMBL" id="JAUJYO010000005">
    <property type="protein sequence ID" value="KAK1316439.1"/>
    <property type="molecule type" value="Genomic_DNA"/>
</dbReference>
<dbReference type="SMART" id="SM00079">
    <property type="entry name" value="PBPe"/>
    <property type="match status" value="1"/>
</dbReference>
<keyword evidence="4 13" id="KW-0812">Transmembrane</keyword>
<reference evidence="15" key="1">
    <citation type="journal article" date="2023" name="Nat. Commun.">
        <title>Diploid and tetraploid genomes of Acorus and the evolution of monocots.</title>
        <authorList>
            <person name="Ma L."/>
            <person name="Liu K.W."/>
            <person name="Li Z."/>
            <person name="Hsiao Y.Y."/>
            <person name="Qi Y."/>
            <person name="Fu T."/>
            <person name="Tang G.D."/>
            <person name="Zhang D."/>
            <person name="Sun W.H."/>
            <person name="Liu D.K."/>
            <person name="Li Y."/>
            <person name="Chen G.Z."/>
            <person name="Liu X.D."/>
            <person name="Liao X.Y."/>
            <person name="Jiang Y.T."/>
            <person name="Yu X."/>
            <person name="Hao Y."/>
            <person name="Huang J."/>
            <person name="Zhao X.W."/>
            <person name="Ke S."/>
            <person name="Chen Y.Y."/>
            <person name="Wu W.L."/>
            <person name="Hsu J.L."/>
            <person name="Lin Y.F."/>
            <person name="Huang M.D."/>
            <person name="Li C.Y."/>
            <person name="Huang L."/>
            <person name="Wang Z.W."/>
            <person name="Zhao X."/>
            <person name="Zhong W.Y."/>
            <person name="Peng D.H."/>
            <person name="Ahmad S."/>
            <person name="Lan S."/>
            <person name="Zhang J.S."/>
            <person name="Tsai W.C."/>
            <person name="Van de Peer Y."/>
            <person name="Liu Z.J."/>
        </authorList>
    </citation>
    <scope>NUCLEOTIDE SEQUENCE</scope>
    <source>
        <strain evidence="15">CP</strain>
    </source>
</reference>
<feature type="transmembrane region" description="Helical" evidence="13">
    <location>
        <begin position="541"/>
        <end position="565"/>
    </location>
</feature>
<keyword evidence="5 13" id="KW-1133">Transmembrane helix</keyword>
<evidence type="ECO:0000256" key="5">
    <source>
        <dbReference type="ARBA" id="ARBA00022989"/>
    </source>
</evidence>
<keyword evidence="8 15" id="KW-0675">Receptor</keyword>
<evidence type="ECO:0000256" key="6">
    <source>
        <dbReference type="ARBA" id="ARBA00023065"/>
    </source>
</evidence>
<protein>
    <submittedName>
        <fullName evidence="15">Glutamate receptor 2.1</fullName>
    </submittedName>
</protein>
<gene>
    <name evidence="15" type="primary">GLR2.1</name>
    <name evidence="15" type="ORF">QJS10_CPA05g02314</name>
</gene>
<comment type="function">
    <text evidence="12">Glutamate-gated receptor that probably acts as a non-selective cation channel. May be involved in light-signal transduction and calcium homeostasis via the regulation of calcium influx into cells.</text>
</comment>
<feature type="transmembrane region" description="Helical" evidence="13">
    <location>
        <begin position="439"/>
        <end position="458"/>
    </location>
</feature>
<dbReference type="PANTHER" id="PTHR34836">
    <property type="entry name" value="OS06G0188250 PROTEIN"/>
    <property type="match status" value="1"/>
</dbReference>
<dbReference type="GO" id="GO:0016020">
    <property type="term" value="C:membrane"/>
    <property type="evidence" value="ECO:0007669"/>
    <property type="project" value="UniProtKB-SubCell"/>
</dbReference>
<organism evidence="15 16">
    <name type="scientific">Acorus calamus</name>
    <name type="common">Sweet flag</name>
    <dbReference type="NCBI Taxonomy" id="4465"/>
    <lineage>
        <taxon>Eukaryota</taxon>
        <taxon>Viridiplantae</taxon>
        <taxon>Streptophyta</taxon>
        <taxon>Embryophyta</taxon>
        <taxon>Tracheophyta</taxon>
        <taxon>Spermatophyta</taxon>
        <taxon>Magnoliopsida</taxon>
        <taxon>Liliopsida</taxon>
        <taxon>Acoraceae</taxon>
        <taxon>Acorus</taxon>
    </lineage>
</organism>
<dbReference type="SUPFAM" id="SSF53850">
    <property type="entry name" value="Periplasmic binding protein-like II"/>
    <property type="match status" value="1"/>
</dbReference>
<evidence type="ECO:0000313" key="16">
    <source>
        <dbReference type="Proteomes" id="UP001180020"/>
    </source>
</evidence>
<feature type="transmembrane region" description="Helical" evidence="13">
    <location>
        <begin position="470"/>
        <end position="488"/>
    </location>
</feature>
<evidence type="ECO:0000256" key="1">
    <source>
        <dbReference type="ARBA" id="ARBA00004141"/>
    </source>
</evidence>
<dbReference type="Gene3D" id="3.40.50.2300">
    <property type="match status" value="2"/>
</dbReference>
<evidence type="ECO:0000256" key="9">
    <source>
        <dbReference type="ARBA" id="ARBA00023180"/>
    </source>
</evidence>
<sequence length="587" mass="66199">MQVPIITFSASSPSLSSKRNPYFVRATVNDSTQVKAIAHFVQNFKWKEVVLVHDDTDYGHGIVPDLVDAFRDVNVAVSHRSVIAPSATDGEVDSEIDRLKAIWTRVFVVHMASYSLGSRLFTKANEAELMSEGSVWITTDGLTNLFENIYPSMIDLMQGIVGVRPYVRRTRKLVEFIGRWKKRFHKDHPDIDASEPTVYDLWAYDSLQALSMAVEKTLGISPSGLKLLNSLMNTSFDGLSGKFSLVDGQLMSPSTFEIINVVGNRKRRIGFWTPEFKISRSATSKTDIKSVFWPGETNDVPRGWEVWTSGMKLRVGVPGNGGLTEFVEVEQDSSTNKTRIGGFSIQVFDAAMKALNYSVPYEYIPFDEQHRMWTYDDLIYQVYIKKFDAVVGDFTITANRTAFVYFTDPYSEPGISMLVTVTEQNQKGTLTFLKPLTSGMWLTSLAFFVYTGLVVWVLEHRINHNFGGTLSHQISIMFYFSFSTLAFSKGSPLVDDISQAIQKIGEERKLEEIQSRFYGNTTTCQDRVGVVPSNRLTLDSFWGLFLVTGATSTSALVISLATLVYHEKETGELSSPRAFHDFFKRWR</sequence>
<feature type="domain" description="Ionotropic glutamate receptor C-terminal" evidence="14">
    <location>
        <begin position="312"/>
        <end position="520"/>
    </location>
</feature>
<evidence type="ECO:0000313" key="15">
    <source>
        <dbReference type="EMBL" id="KAK1316439.1"/>
    </source>
</evidence>